<dbReference type="Proteomes" id="UP000292957">
    <property type="component" value="Unassembled WGS sequence"/>
</dbReference>
<dbReference type="EMBL" id="ML143518">
    <property type="protein sequence ID" value="TBU23037.1"/>
    <property type="molecule type" value="Genomic_DNA"/>
</dbReference>
<proteinExistence type="predicted"/>
<protein>
    <submittedName>
        <fullName evidence="1">Uncharacterized protein</fullName>
    </submittedName>
</protein>
<reference evidence="1" key="1">
    <citation type="submission" date="2019-01" db="EMBL/GenBank/DDBJ databases">
        <title>Draft genome sequences of three monokaryotic isolates of the white-rot basidiomycete fungus Dichomitus squalens.</title>
        <authorList>
            <consortium name="DOE Joint Genome Institute"/>
            <person name="Lopez S.C."/>
            <person name="Andreopoulos B."/>
            <person name="Pangilinan J."/>
            <person name="Lipzen A."/>
            <person name="Riley R."/>
            <person name="Ahrendt S."/>
            <person name="Ng V."/>
            <person name="Barry K."/>
            <person name="Daum C."/>
            <person name="Grigoriev I.V."/>
            <person name="Hilden K.S."/>
            <person name="Makela M.R."/>
            <person name="de Vries R.P."/>
        </authorList>
    </citation>
    <scope>NUCLEOTIDE SEQUENCE [LARGE SCALE GENOMIC DNA]</scope>
    <source>
        <strain evidence="1">OM18370.1</strain>
    </source>
</reference>
<evidence type="ECO:0000313" key="1">
    <source>
        <dbReference type="EMBL" id="TBU23037.1"/>
    </source>
</evidence>
<sequence length="100" mass="11751">MTETREDRQQRERREFVPWKRQRLHDRLEVWLSLDSIIELKELFLALYIDMREENEDAARMELAAGESKGAQGDFVACAEIDSALDDLPWKRRGLCGGRN</sequence>
<organism evidence="1">
    <name type="scientific">Dichomitus squalens</name>
    <dbReference type="NCBI Taxonomy" id="114155"/>
    <lineage>
        <taxon>Eukaryota</taxon>
        <taxon>Fungi</taxon>
        <taxon>Dikarya</taxon>
        <taxon>Basidiomycota</taxon>
        <taxon>Agaricomycotina</taxon>
        <taxon>Agaricomycetes</taxon>
        <taxon>Polyporales</taxon>
        <taxon>Polyporaceae</taxon>
        <taxon>Dichomitus</taxon>
    </lineage>
</organism>
<gene>
    <name evidence="1" type="ORF">BD311DRAFT_109037</name>
</gene>
<name>A0A4Q9M9C4_9APHY</name>
<accession>A0A4Q9M9C4</accession>
<dbReference type="AlphaFoldDB" id="A0A4Q9M9C4"/>